<accession>A0A1W0X0G2</accession>
<dbReference type="EMBL" id="MTYJ01000026">
    <property type="protein sequence ID" value="OQV20943.1"/>
    <property type="molecule type" value="Genomic_DNA"/>
</dbReference>
<keyword evidence="3" id="KW-1185">Reference proteome</keyword>
<feature type="transmembrane region" description="Helical" evidence="1">
    <location>
        <begin position="54"/>
        <end position="75"/>
    </location>
</feature>
<feature type="transmembrane region" description="Helical" evidence="1">
    <location>
        <begin position="189"/>
        <end position="218"/>
    </location>
</feature>
<keyword evidence="1" id="KW-0812">Transmembrane</keyword>
<feature type="transmembrane region" description="Helical" evidence="1">
    <location>
        <begin position="81"/>
        <end position="101"/>
    </location>
</feature>
<evidence type="ECO:0000313" key="3">
    <source>
        <dbReference type="Proteomes" id="UP000192578"/>
    </source>
</evidence>
<reference evidence="3" key="1">
    <citation type="submission" date="2017-01" db="EMBL/GenBank/DDBJ databases">
        <title>Comparative genomics of anhydrobiosis in the tardigrade Hypsibius dujardini.</title>
        <authorList>
            <person name="Yoshida Y."/>
            <person name="Koutsovoulos G."/>
            <person name="Laetsch D."/>
            <person name="Stevens L."/>
            <person name="Kumar S."/>
            <person name="Horikawa D."/>
            <person name="Ishino K."/>
            <person name="Komine S."/>
            <person name="Tomita M."/>
            <person name="Blaxter M."/>
            <person name="Arakawa K."/>
        </authorList>
    </citation>
    <scope>NUCLEOTIDE SEQUENCE [LARGE SCALE GENOMIC DNA]</scope>
    <source>
        <strain evidence="3">Z151</strain>
    </source>
</reference>
<protein>
    <recommendedName>
        <fullName evidence="4">Transmembrane protein</fullName>
    </recommendedName>
</protein>
<keyword evidence="1" id="KW-0472">Membrane</keyword>
<organism evidence="2 3">
    <name type="scientific">Hypsibius exemplaris</name>
    <name type="common">Freshwater tardigrade</name>
    <dbReference type="NCBI Taxonomy" id="2072580"/>
    <lineage>
        <taxon>Eukaryota</taxon>
        <taxon>Metazoa</taxon>
        <taxon>Ecdysozoa</taxon>
        <taxon>Tardigrada</taxon>
        <taxon>Eutardigrada</taxon>
        <taxon>Parachela</taxon>
        <taxon>Hypsibioidea</taxon>
        <taxon>Hypsibiidae</taxon>
        <taxon>Hypsibius</taxon>
    </lineage>
</organism>
<evidence type="ECO:0000313" key="2">
    <source>
        <dbReference type="EMBL" id="OQV20943.1"/>
    </source>
</evidence>
<name>A0A1W0X0G2_HYPEX</name>
<sequence length="247" mass="27357">MKDYRRKNSIALMKMEKATRILSNDETAPQKSPELQVHDLKFPTLLRLNIARYIVGYAIIVIEVTLCILMLGFQLTILKGFSYALFFLGITNGINLVVYALHVGARLTVMKDIVAVHDLAEEDGGEPTGPPVSNEIPWEGSGYDTPGRKLGAYAIFVISIVLLVTYTVWTALGIEYCYGIVVQHRYSDAVMVICLVLLCLLVVLGAIGLVTFVIAFVYSMKLSRQCSECCYPLSVSFDDYEGVLILA</sequence>
<keyword evidence="1" id="KW-1133">Transmembrane helix</keyword>
<feature type="transmembrane region" description="Helical" evidence="1">
    <location>
        <begin position="150"/>
        <end position="169"/>
    </location>
</feature>
<evidence type="ECO:0000256" key="1">
    <source>
        <dbReference type="SAM" id="Phobius"/>
    </source>
</evidence>
<evidence type="ECO:0008006" key="4">
    <source>
        <dbReference type="Google" id="ProtNLM"/>
    </source>
</evidence>
<dbReference type="AlphaFoldDB" id="A0A1W0X0G2"/>
<gene>
    <name evidence="2" type="ORF">BV898_05018</name>
</gene>
<dbReference type="Proteomes" id="UP000192578">
    <property type="component" value="Unassembled WGS sequence"/>
</dbReference>
<proteinExistence type="predicted"/>
<comment type="caution">
    <text evidence="2">The sequence shown here is derived from an EMBL/GenBank/DDBJ whole genome shotgun (WGS) entry which is preliminary data.</text>
</comment>